<gene>
    <name evidence="2" type="ORF">IAA83_07825</name>
</gene>
<feature type="transmembrane region" description="Helical" evidence="1">
    <location>
        <begin position="67"/>
        <end position="83"/>
    </location>
</feature>
<keyword evidence="1" id="KW-0472">Membrane</keyword>
<feature type="transmembrane region" description="Helical" evidence="1">
    <location>
        <begin position="6"/>
        <end position="29"/>
    </location>
</feature>
<dbReference type="InterPro" id="IPR019074">
    <property type="entry name" value="YabQ"/>
</dbReference>
<evidence type="ECO:0008006" key="4">
    <source>
        <dbReference type="Google" id="ProtNLM"/>
    </source>
</evidence>
<comment type="caution">
    <text evidence="2">The sequence shown here is derived from an EMBL/GenBank/DDBJ whole genome shotgun (WGS) entry which is preliminary data.</text>
</comment>
<keyword evidence="1" id="KW-1133">Transmembrane helix</keyword>
<protein>
    <recommendedName>
        <fullName evidence="4">Spore cortex biosynthesis protein YabQ</fullName>
    </recommendedName>
</protein>
<organism evidence="2 3">
    <name type="scientific">Candidatus Avoscillospira avistercoris</name>
    <dbReference type="NCBI Taxonomy" id="2840707"/>
    <lineage>
        <taxon>Bacteria</taxon>
        <taxon>Bacillati</taxon>
        <taxon>Bacillota</taxon>
        <taxon>Clostridia</taxon>
        <taxon>Eubacteriales</taxon>
        <taxon>Oscillospiraceae</taxon>
        <taxon>Oscillospiraceae incertae sedis</taxon>
        <taxon>Candidatus Avoscillospira</taxon>
    </lineage>
</organism>
<feature type="transmembrane region" description="Helical" evidence="1">
    <location>
        <begin position="41"/>
        <end position="61"/>
    </location>
</feature>
<accession>A0A9D1JTC5</accession>
<keyword evidence="1" id="KW-0812">Transmembrane</keyword>
<proteinExistence type="predicted"/>
<dbReference type="AlphaFoldDB" id="A0A9D1JTC5"/>
<dbReference type="Proteomes" id="UP000886741">
    <property type="component" value="Unassembled WGS sequence"/>
</dbReference>
<evidence type="ECO:0000313" key="2">
    <source>
        <dbReference type="EMBL" id="HIS65260.1"/>
    </source>
</evidence>
<dbReference type="EMBL" id="DVJJ01000118">
    <property type="protein sequence ID" value="HIS65260.1"/>
    <property type="molecule type" value="Genomic_DNA"/>
</dbReference>
<dbReference type="NCBIfam" id="TIGR02893">
    <property type="entry name" value="spore_yabQ"/>
    <property type="match status" value="1"/>
</dbReference>
<name>A0A9D1JTC5_9FIRM</name>
<evidence type="ECO:0000313" key="3">
    <source>
        <dbReference type="Proteomes" id="UP000886741"/>
    </source>
</evidence>
<evidence type="ECO:0000256" key="1">
    <source>
        <dbReference type="SAM" id="Phobius"/>
    </source>
</evidence>
<dbReference type="Pfam" id="PF09578">
    <property type="entry name" value="Spore_YabQ"/>
    <property type="match status" value="1"/>
</dbReference>
<reference evidence="2" key="1">
    <citation type="submission" date="2020-10" db="EMBL/GenBank/DDBJ databases">
        <authorList>
            <person name="Gilroy R."/>
        </authorList>
    </citation>
    <scope>NUCLEOTIDE SEQUENCE</scope>
    <source>
        <strain evidence="2">ChiBcec16-1751</strain>
    </source>
</reference>
<reference evidence="2" key="2">
    <citation type="journal article" date="2021" name="PeerJ">
        <title>Extensive microbial diversity within the chicken gut microbiome revealed by metagenomics and culture.</title>
        <authorList>
            <person name="Gilroy R."/>
            <person name="Ravi A."/>
            <person name="Getino M."/>
            <person name="Pursley I."/>
            <person name="Horton D.L."/>
            <person name="Alikhan N.F."/>
            <person name="Baker D."/>
            <person name="Gharbi K."/>
            <person name="Hall N."/>
            <person name="Watson M."/>
            <person name="Adriaenssens E.M."/>
            <person name="Foster-Nyarko E."/>
            <person name="Jarju S."/>
            <person name="Secka A."/>
            <person name="Antonio M."/>
            <person name="Oren A."/>
            <person name="Chaudhuri R.R."/>
            <person name="La Ragione R."/>
            <person name="Hildebrand F."/>
            <person name="Pallen M.J."/>
        </authorList>
    </citation>
    <scope>NUCLEOTIDE SEQUENCE</scope>
    <source>
        <strain evidence="2">ChiBcec16-1751</strain>
    </source>
</reference>
<sequence>MEQPVVFQLWQMGAAAVVGAAMALFYDVLRLLRRSWPRLTLPLDVVFVAVLTPSLLLLALYGGRGQFPLFFYPLLILGAWVYFHTVGPPLRRILTALGRLLRRFFRLAMVPFGLLSKKSKKLKKYLFSSGQKWVRIKSKRKHSAPMGCTTDGGTQDET</sequence>